<name>A0A7S8E7D3_9CHLR</name>
<evidence type="ECO:0000313" key="1">
    <source>
        <dbReference type="EMBL" id="QPC81727.1"/>
    </source>
</evidence>
<dbReference type="Proteomes" id="UP000594468">
    <property type="component" value="Chromosome"/>
</dbReference>
<dbReference type="AlphaFoldDB" id="A0A7S8E7D3"/>
<dbReference type="RefSeq" id="WP_195169798.1">
    <property type="nucleotide sequence ID" value="NZ_CP062983.1"/>
</dbReference>
<sequence length="172" mass="19986">MTQKQDAVKAVIDKLDYDFDHFELNGFIRHVECLLRREIILVPFAFNPGLSAMWVRAETAHYIFYNDRTHPIHQAHSILHEIGHIVLNHACRPIDQVLPPELLKLLQTLQPQGRLRKAGLPLRQDPEEQEAEMFVFVIQKSLLPKRRQVEVMGQSSSNEALRKWVDSMAFDV</sequence>
<reference evidence="1 2" key="1">
    <citation type="submission" date="2020-02" db="EMBL/GenBank/DDBJ databases">
        <authorList>
            <person name="Zheng R.K."/>
            <person name="Sun C.M."/>
        </authorList>
    </citation>
    <scope>NUCLEOTIDE SEQUENCE [LARGE SCALE GENOMIC DNA]</scope>
    <source>
        <strain evidence="2">rifampicinis</strain>
    </source>
</reference>
<dbReference type="KEGG" id="pmet:G4Y79_18830"/>
<proteinExistence type="predicted"/>
<organism evidence="1 2">
    <name type="scientific">Phototrophicus methaneseepsis</name>
    <dbReference type="NCBI Taxonomy" id="2710758"/>
    <lineage>
        <taxon>Bacteria</taxon>
        <taxon>Bacillati</taxon>
        <taxon>Chloroflexota</taxon>
        <taxon>Candidatus Thermofontia</taxon>
        <taxon>Phototrophicales</taxon>
        <taxon>Phototrophicaceae</taxon>
        <taxon>Phototrophicus</taxon>
    </lineage>
</organism>
<dbReference type="Gene3D" id="1.10.10.2910">
    <property type="match status" value="1"/>
</dbReference>
<evidence type="ECO:0000313" key="2">
    <source>
        <dbReference type="Proteomes" id="UP000594468"/>
    </source>
</evidence>
<gene>
    <name evidence="1" type="ORF">G4Y79_18830</name>
</gene>
<protein>
    <submittedName>
        <fullName evidence="1">ImmA/IrrE family metallo-endopeptidase</fullName>
    </submittedName>
</protein>
<keyword evidence="2" id="KW-1185">Reference proteome</keyword>
<accession>A0A7S8E7D3</accession>
<dbReference type="EMBL" id="CP062983">
    <property type="protein sequence ID" value="QPC81727.1"/>
    <property type="molecule type" value="Genomic_DNA"/>
</dbReference>